<dbReference type="Proteomes" id="UP000282084">
    <property type="component" value="Unassembled WGS sequence"/>
</dbReference>
<dbReference type="InterPro" id="IPR003439">
    <property type="entry name" value="ABC_transporter-like_ATP-bd"/>
</dbReference>
<dbReference type="SUPFAM" id="SSF90123">
    <property type="entry name" value="ABC transporter transmembrane region"/>
    <property type="match status" value="1"/>
</dbReference>
<evidence type="ECO:0000256" key="6">
    <source>
        <dbReference type="ARBA" id="ARBA00022741"/>
    </source>
</evidence>
<dbReference type="FunFam" id="3.40.50.300:FF:001001">
    <property type="entry name" value="Multidrug ABC transporter ATP-binding protein"/>
    <property type="match status" value="1"/>
</dbReference>
<protein>
    <submittedName>
        <fullName evidence="13">ABC-type multidrug transport system fused ATPase/permease subunit</fullName>
    </submittedName>
</protein>
<keyword evidence="9 10" id="KW-0472">Membrane</keyword>
<evidence type="ECO:0000256" key="8">
    <source>
        <dbReference type="ARBA" id="ARBA00022989"/>
    </source>
</evidence>
<evidence type="ECO:0000256" key="9">
    <source>
        <dbReference type="ARBA" id="ARBA00023136"/>
    </source>
</evidence>
<keyword evidence="5 10" id="KW-0812">Transmembrane</keyword>
<name>A0A495W4E0_9PSEU</name>
<evidence type="ECO:0000256" key="5">
    <source>
        <dbReference type="ARBA" id="ARBA00022692"/>
    </source>
</evidence>
<keyword evidence="7" id="KW-0067">ATP-binding</keyword>
<keyword evidence="6" id="KW-0547">Nucleotide-binding</keyword>
<dbReference type="AlphaFoldDB" id="A0A495W4E0"/>
<evidence type="ECO:0000313" key="13">
    <source>
        <dbReference type="EMBL" id="RKT54668.1"/>
    </source>
</evidence>
<dbReference type="GO" id="GO:0016887">
    <property type="term" value="F:ATP hydrolysis activity"/>
    <property type="evidence" value="ECO:0007669"/>
    <property type="project" value="InterPro"/>
</dbReference>
<accession>A0A495W4E0</accession>
<keyword evidence="4" id="KW-0997">Cell inner membrane</keyword>
<organism evidence="13 14">
    <name type="scientific">Saccharothrix australiensis</name>
    <dbReference type="NCBI Taxonomy" id="2072"/>
    <lineage>
        <taxon>Bacteria</taxon>
        <taxon>Bacillati</taxon>
        <taxon>Actinomycetota</taxon>
        <taxon>Actinomycetes</taxon>
        <taxon>Pseudonocardiales</taxon>
        <taxon>Pseudonocardiaceae</taxon>
        <taxon>Saccharothrix</taxon>
    </lineage>
</organism>
<comment type="subcellular location">
    <subcellularLocation>
        <location evidence="1">Cell membrane</location>
        <topology evidence="1">Multi-pass membrane protein</topology>
    </subcellularLocation>
</comment>
<dbReference type="PANTHER" id="PTHR43394:SF1">
    <property type="entry name" value="ATP-BINDING CASSETTE SUB-FAMILY B MEMBER 10, MITOCHONDRIAL"/>
    <property type="match status" value="1"/>
</dbReference>
<evidence type="ECO:0000256" key="2">
    <source>
        <dbReference type="ARBA" id="ARBA00022448"/>
    </source>
</evidence>
<dbReference type="PROSITE" id="PS50929">
    <property type="entry name" value="ABC_TM1F"/>
    <property type="match status" value="1"/>
</dbReference>
<evidence type="ECO:0000259" key="11">
    <source>
        <dbReference type="PROSITE" id="PS50893"/>
    </source>
</evidence>
<dbReference type="EMBL" id="RBXO01000001">
    <property type="protein sequence ID" value="RKT54668.1"/>
    <property type="molecule type" value="Genomic_DNA"/>
</dbReference>
<evidence type="ECO:0000256" key="1">
    <source>
        <dbReference type="ARBA" id="ARBA00004651"/>
    </source>
</evidence>
<dbReference type="InterPro" id="IPR011527">
    <property type="entry name" value="ABC1_TM_dom"/>
</dbReference>
<keyword evidence="2" id="KW-0813">Transport</keyword>
<feature type="transmembrane region" description="Helical" evidence="10">
    <location>
        <begin position="135"/>
        <end position="159"/>
    </location>
</feature>
<dbReference type="InterPro" id="IPR027417">
    <property type="entry name" value="P-loop_NTPase"/>
</dbReference>
<feature type="domain" description="ABC transmembrane type-1" evidence="12">
    <location>
        <begin position="28"/>
        <end position="307"/>
    </location>
</feature>
<gene>
    <name evidence="13" type="ORF">C8E97_3315</name>
</gene>
<dbReference type="GO" id="GO:0015421">
    <property type="term" value="F:ABC-type oligopeptide transporter activity"/>
    <property type="evidence" value="ECO:0007669"/>
    <property type="project" value="TreeGrafter"/>
</dbReference>
<feature type="transmembrane region" description="Helical" evidence="10">
    <location>
        <begin position="66"/>
        <end position="85"/>
    </location>
</feature>
<feature type="domain" description="ABC transporter" evidence="11">
    <location>
        <begin position="339"/>
        <end position="571"/>
    </location>
</feature>
<dbReference type="GO" id="GO:0005524">
    <property type="term" value="F:ATP binding"/>
    <property type="evidence" value="ECO:0007669"/>
    <property type="project" value="UniProtKB-KW"/>
</dbReference>
<evidence type="ECO:0000256" key="3">
    <source>
        <dbReference type="ARBA" id="ARBA00022475"/>
    </source>
</evidence>
<keyword evidence="3" id="KW-1003">Cell membrane</keyword>
<feature type="transmembrane region" description="Helical" evidence="10">
    <location>
        <begin position="26"/>
        <end position="46"/>
    </location>
</feature>
<dbReference type="RefSeq" id="WP_121006455.1">
    <property type="nucleotide sequence ID" value="NZ_RBXO01000001.1"/>
</dbReference>
<sequence>MTTLPVASARAVRAHARRLVLRHPGALAGAVGLHALAALSGLVSPWLLGNLVEDVGRGLDNVERTILFILLFVVLQAVLLQLATYRSATLGERVLADLREDFVDRVLALPPTTVERAGTGDLVTRMTRDVDALSVAARSAVPDMLIGATTVVIALGALVLVDPLVAFPCLVAVPSLWLAARWYYRRARAGYLRQNATYADLTEGLAETVEGARTVEALRLGPRRVARVRHDIEVAYAAERHTLWLRTVYLPIADVSFVLPVVATLVVGGLFYLNGWTTLAAVTAATLYVQQIIPPLDTLLARLEDLQVGGAALARVLGVADAAEPGPRGEPARPAGADLAVRGVSFAYRPGHDVLHDVHLEVARGERLAIVGASGAGKTTLGRLMAGLERPRTGTVVLGGVDIAEVPRAELRRHVALVTQEHHVFRGTLADNLRIADPDASDEALVAALRAVDAWEWAEPLGLGAELGGTAVALSPAQAQQLSLARLVVADPHTLILDEATSLLDPKAARHLERSLAAVLEGRTVIAIAHRLLTAHDADRVVVMDGGRITEIGPHDELVAGGGAYAALWESWHGRSAPV</sequence>
<reference evidence="13 14" key="1">
    <citation type="submission" date="2018-10" db="EMBL/GenBank/DDBJ databases">
        <title>Sequencing the genomes of 1000 actinobacteria strains.</title>
        <authorList>
            <person name="Klenk H.-P."/>
        </authorList>
    </citation>
    <scope>NUCLEOTIDE SEQUENCE [LARGE SCALE GENOMIC DNA]</scope>
    <source>
        <strain evidence="13 14">DSM 43800</strain>
    </source>
</reference>
<dbReference type="GO" id="GO:0005886">
    <property type="term" value="C:plasma membrane"/>
    <property type="evidence" value="ECO:0007669"/>
    <property type="project" value="UniProtKB-SubCell"/>
</dbReference>
<evidence type="ECO:0000313" key="14">
    <source>
        <dbReference type="Proteomes" id="UP000282084"/>
    </source>
</evidence>
<feature type="transmembrane region" description="Helical" evidence="10">
    <location>
        <begin position="248"/>
        <end position="273"/>
    </location>
</feature>
<dbReference type="Pfam" id="PF00005">
    <property type="entry name" value="ABC_tran"/>
    <property type="match status" value="1"/>
</dbReference>
<keyword evidence="8 10" id="KW-1133">Transmembrane helix</keyword>
<evidence type="ECO:0000256" key="10">
    <source>
        <dbReference type="SAM" id="Phobius"/>
    </source>
</evidence>
<dbReference type="SMART" id="SM00382">
    <property type="entry name" value="AAA"/>
    <property type="match status" value="1"/>
</dbReference>
<dbReference type="InterPro" id="IPR039421">
    <property type="entry name" value="Type_1_exporter"/>
</dbReference>
<evidence type="ECO:0000256" key="4">
    <source>
        <dbReference type="ARBA" id="ARBA00022519"/>
    </source>
</evidence>
<dbReference type="PANTHER" id="PTHR43394">
    <property type="entry name" value="ATP-DEPENDENT PERMEASE MDL1, MITOCHONDRIAL"/>
    <property type="match status" value="1"/>
</dbReference>
<dbReference type="InterPro" id="IPR036640">
    <property type="entry name" value="ABC1_TM_sf"/>
</dbReference>
<evidence type="ECO:0000259" key="12">
    <source>
        <dbReference type="PROSITE" id="PS50929"/>
    </source>
</evidence>
<dbReference type="OrthoDB" id="9806127at2"/>
<feature type="transmembrane region" description="Helical" evidence="10">
    <location>
        <begin position="165"/>
        <end position="184"/>
    </location>
</feature>
<dbReference type="Pfam" id="PF00664">
    <property type="entry name" value="ABC_membrane"/>
    <property type="match status" value="1"/>
</dbReference>
<dbReference type="CDD" id="cd07346">
    <property type="entry name" value="ABC_6TM_exporters"/>
    <property type="match status" value="1"/>
</dbReference>
<dbReference type="PROSITE" id="PS50893">
    <property type="entry name" value="ABC_TRANSPORTER_2"/>
    <property type="match status" value="1"/>
</dbReference>
<dbReference type="SUPFAM" id="SSF52540">
    <property type="entry name" value="P-loop containing nucleoside triphosphate hydrolases"/>
    <property type="match status" value="1"/>
</dbReference>
<proteinExistence type="predicted"/>
<dbReference type="Gene3D" id="3.40.50.300">
    <property type="entry name" value="P-loop containing nucleotide triphosphate hydrolases"/>
    <property type="match status" value="1"/>
</dbReference>
<dbReference type="Gene3D" id="1.20.1560.10">
    <property type="entry name" value="ABC transporter type 1, transmembrane domain"/>
    <property type="match status" value="1"/>
</dbReference>
<keyword evidence="14" id="KW-1185">Reference proteome</keyword>
<evidence type="ECO:0000256" key="7">
    <source>
        <dbReference type="ARBA" id="ARBA00022840"/>
    </source>
</evidence>
<dbReference type="InterPro" id="IPR003593">
    <property type="entry name" value="AAA+_ATPase"/>
</dbReference>
<comment type="caution">
    <text evidence="13">The sequence shown here is derived from an EMBL/GenBank/DDBJ whole genome shotgun (WGS) entry which is preliminary data.</text>
</comment>